<name>A0A7W9D1X4_9HYPH</name>
<comment type="caution">
    <text evidence="2">The sequence shown here is derived from an EMBL/GenBank/DDBJ whole genome shotgun (WGS) entry which is preliminary data.</text>
</comment>
<keyword evidence="1" id="KW-0812">Transmembrane</keyword>
<dbReference type="Proteomes" id="UP000549882">
    <property type="component" value="Unassembled WGS sequence"/>
</dbReference>
<organism evidence="2 3">
    <name type="scientific">Rhizobium paranaense</name>
    <dbReference type="NCBI Taxonomy" id="1650438"/>
    <lineage>
        <taxon>Bacteria</taxon>
        <taxon>Pseudomonadati</taxon>
        <taxon>Pseudomonadota</taxon>
        <taxon>Alphaproteobacteria</taxon>
        <taxon>Hyphomicrobiales</taxon>
        <taxon>Rhizobiaceae</taxon>
        <taxon>Rhizobium/Agrobacterium group</taxon>
        <taxon>Rhizobium</taxon>
    </lineage>
</organism>
<proteinExistence type="predicted"/>
<dbReference type="EMBL" id="JACHBI010000006">
    <property type="protein sequence ID" value="MBB5574757.1"/>
    <property type="molecule type" value="Genomic_DNA"/>
</dbReference>
<keyword evidence="1" id="KW-1133">Transmembrane helix</keyword>
<keyword evidence="1" id="KW-0472">Membrane</keyword>
<accession>A0A7W9D1X4</accession>
<evidence type="ECO:0000256" key="1">
    <source>
        <dbReference type="SAM" id="Phobius"/>
    </source>
</evidence>
<evidence type="ECO:0000313" key="2">
    <source>
        <dbReference type="EMBL" id="MBB5574757.1"/>
    </source>
</evidence>
<keyword evidence="3" id="KW-1185">Reference proteome</keyword>
<protein>
    <submittedName>
        <fullName evidence="2">Uncharacterized protein</fullName>
    </submittedName>
</protein>
<feature type="transmembrane region" description="Helical" evidence="1">
    <location>
        <begin position="53"/>
        <end position="74"/>
    </location>
</feature>
<evidence type="ECO:0000313" key="3">
    <source>
        <dbReference type="Proteomes" id="UP000549882"/>
    </source>
</evidence>
<dbReference type="AlphaFoldDB" id="A0A7W9D1X4"/>
<gene>
    <name evidence="2" type="ORF">GGD50_003386</name>
</gene>
<sequence length="96" mass="10191">MLLFKTTRLGLRQGDGRPSNGKPVGTLKKSYAPLSALIFTKDLRNISPVGGTLGVILIPFLIVLFSVVAGFAVAMHMSGQPGYSARVNMSPPTMSE</sequence>
<reference evidence="2 3" key="1">
    <citation type="submission" date="2020-08" db="EMBL/GenBank/DDBJ databases">
        <title>Genomic Encyclopedia of Type Strains, Phase IV (KMG-V): Genome sequencing to study the core and pangenomes of soil and plant-associated prokaryotes.</title>
        <authorList>
            <person name="Whitman W."/>
        </authorList>
    </citation>
    <scope>NUCLEOTIDE SEQUENCE [LARGE SCALE GENOMIC DNA]</scope>
    <source>
        <strain evidence="2 3">SEMIA 4064</strain>
    </source>
</reference>